<feature type="active site" evidence="8">
    <location>
        <position position="342"/>
    </location>
</feature>
<evidence type="ECO:0000259" key="13">
    <source>
        <dbReference type="PROSITE" id="PS50214"/>
    </source>
</evidence>
<sequence length="1320" mass="148362">MTVIKSLLYMRVIPLLHWLGVFLFFTGHTQAENLQYHSPPEVVIPLKITGTGRGMKPPGRLSYSLHLGGQRHVFHMKVKKHLLSRHLPVFTYSEEGALLKDQPFVQNDCYYHGYVEGDPESLVALSTCFGGFRGLLQINNVVYEIKPMIFSTKFEHLVYKMENETEFPPKRCGLTDEEIARQLKFLQESVNYTLKQSGYVGWWTHRRFLELAVLVDHGRYLHHQSNTSSVQLEVCMVVNGIDTFLQSLDVNVALIGIEVWSKDNLLPSTNISTLLNEFCIWKRKSFNTRLPHDIAHIFIKENYGRLLGLAYVGTVCNQFYNCGVDSFLNDKLQEFAYIVSHEIGHNLGMRHDDKTCKCGGRSCIMFPSKAVATRFSNCSYASYWGVVGKVRCMHISPNPENIFRQTRCGNSVVEEGEECDCGSAYMCAKDPCCQLDCTLRVGATCAFGLCCENCTFMPSGSMCRKEENECDLPEWCNGTSYQCPGDVYMQDGTSCTGGGYCYEKRCNDRNEQCRKIFGKEAKNANENCYRAMNTRGDRFGNCGLTASSYVQCGITDILCGRVQCENVTEIPFLRDHSTVHWTRINGVSCWGTDYHLGMTIPDIGEVKDGTECGANHMCIERKCTSMPSFQSGCSPETCSMNGVCNNRHHCHCNSGWDPPHCQVKGAGGSVDSGPPPGRVFTYTDKGVLLEDQPFVQDDCYYRGYVEGDPESLVSLNNCFGGFQGMLQTNDIVYEIEPKRFSTAFEHLIYKLDDEETKFSYIRCGLTDEEIAGQLKFQESINPTLMQSAYTGWWTHKYFLEVGAVVDHSRYLYHKSNDTLVQKEVFLVLNGVSDLMKALDLEVLFKGMEIWTKESLIAVENIGSALGNFCKWKQKGFQKRVPHDVAHIFVKKNYGITLGLAYVGTVCSLPYSCGVETLPDNNTFLSSYIVTHEMGHNLGMAHDDPKICKCGTAKCILFPYVATTTKFSNCSFGSYWNLGKRRQCLFTSPGPQALIRETRCGNSVLEEGEECDCGSLKMCKSDPCCQLNCTLTIGVNCAFGLCCLNCLFRPSGTICRKVENECDLPEWCNGTSYQCPGDVYMQDGTSCTGGGYCYEKRCNDRNVQCREIFGKEAKNANVSCYRAMNTRGDRFGNCGITATSYIKCSMSDSLCGRIQCENVKEIPLMKDHTTLHWTKFNNDTCWGTDYHLGIRTPDIGDVKDGTKCGPTDICIRRKCVSFSTVPRSCSPQLCSLRGVCNNRQHCHCNSEWDPPNCQKKGRGGSVDSGPPPAPKTEEKVEKRSPLPYLLIPFLFPLLCLLFFLLFFMRPKKKVDKAEEPVPPKN</sequence>
<keyword evidence="11" id="KW-0732">Signal</keyword>
<feature type="binding site" evidence="8">
    <location>
        <position position="351"/>
    </location>
    <ligand>
        <name>Zn(2+)</name>
        <dbReference type="ChEBI" id="CHEBI:29105"/>
        <note>catalytic</note>
    </ligand>
</feature>
<dbReference type="PROSITE" id="PS01186">
    <property type="entry name" value="EGF_2"/>
    <property type="match status" value="1"/>
</dbReference>
<feature type="disulfide bond" evidence="7">
    <location>
        <begin position="652"/>
        <end position="661"/>
    </location>
</feature>
<dbReference type="PROSITE" id="PS50026">
    <property type="entry name" value="EGF_3"/>
    <property type="match status" value="2"/>
</dbReference>
<evidence type="ECO:0000256" key="5">
    <source>
        <dbReference type="ARBA" id="ARBA00023157"/>
    </source>
</evidence>
<dbReference type="InterPro" id="IPR006586">
    <property type="entry name" value="ADAM_Cys-rich"/>
</dbReference>
<keyword evidence="8" id="KW-0479">Metal-binding</keyword>
<feature type="binding site" evidence="8">
    <location>
        <position position="931"/>
    </location>
    <ligand>
        <name>Zn(2+)</name>
        <dbReference type="ChEBI" id="CHEBI:29105"/>
        <note>catalytic</note>
    </ligand>
</feature>
<comment type="caution">
    <text evidence="7">Lacks conserved residue(s) required for the propagation of feature annotation.</text>
</comment>
<evidence type="ECO:0000256" key="6">
    <source>
        <dbReference type="PROSITE-ProRule" id="PRU00068"/>
    </source>
</evidence>
<reference evidence="15" key="1">
    <citation type="submission" date="2023-04" db="EMBL/GenBank/DDBJ databases">
        <authorList>
            <consortium name="ELIXIR-Norway"/>
        </authorList>
    </citation>
    <scope>NUCLEOTIDE SEQUENCE [LARGE SCALE GENOMIC DNA]</scope>
</reference>
<feature type="binding site" evidence="8">
    <location>
        <position position="941"/>
    </location>
    <ligand>
        <name>Zn(2+)</name>
        <dbReference type="ChEBI" id="CHEBI:29105"/>
        <note>catalytic</note>
    </ligand>
</feature>
<dbReference type="SMART" id="SM00608">
    <property type="entry name" value="ACR"/>
    <property type="match status" value="2"/>
</dbReference>
<dbReference type="Pfam" id="PF01421">
    <property type="entry name" value="Reprolysin"/>
    <property type="match status" value="2"/>
</dbReference>
<keyword evidence="2 10" id="KW-0812">Transmembrane</keyword>
<gene>
    <name evidence="15" type="ORF">MRATA1EN1_LOCUS7682</name>
</gene>
<evidence type="ECO:0000256" key="1">
    <source>
        <dbReference type="ARBA" id="ARBA00004479"/>
    </source>
</evidence>
<dbReference type="SUPFAM" id="SSF55486">
    <property type="entry name" value="Metalloproteases ('zincins'), catalytic domain"/>
    <property type="match status" value="2"/>
</dbReference>
<dbReference type="Pfam" id="PF08516">
    <property type="entry name" value="ADAM_CR"/>
    <property type="match status" value="2"/>
</dbReference>
<evidence type="ECO:0008006" key="17">
    <source>
        <dbReference type="Google" id="ProtNLM"/>
    </source>
</evidence>
<keyword evidence="4 10" id="KW-0472">Membrane</keyword>
<keyword evidence="5 7" id="KW-1015">Disulfide bond</keyword>
<feature type="disulfide bond" evidence="8">
    <location>
        <begin position="358"/>
        <end position="363"/>
    </location>
</feature>
<evidence type="ECO:0000256" key="10">
    <source>
        <dbReference type="SAM" id="Phobius"/>
    </source>
</evidence>
<organism evidence="15 16">
    <name type="scientific">Rangifer tarandus platyrhynchus</name>
    <name type="common">Svalbard reindeer</name>
    <dbReference type="NCBI Taxonomy" id="3082113"/>
    <lineage>
        <taxon>Eukaryota</taxon>
        <taxon>Metazoa</taxon>
        <taxon>Chordata</taxon>
        <taxon>Craniata</taxon>
        <taxon>Vertebrata</taxon>
        <taxon>Euteleostomi</taxon>
        <taxon>Mammalia</taxon>
        <taxon>Eutheria</taxon>
        <taxon>Laurasiatheria</taxon>
        <taxon>Artiodactyla</taxon>
        <taxon>Ruminantia</taxon>
        <taxon>Pecora</taxon>
        <taxon>Cervidae</taxon>
        <taxon>Odocoileinae</taxon>
        <taxon>Rangifer</taxon>
    </lineage>
</organism>
<evidence type="ECO:0000256" key="2">
    <source>
        <dbReference type="ARBA" id="ARBA00022692"/>
    </source>
</evidence>
<evidence type="ECO:0000256" key="8">
    <source>
        <dbReference type="PROSITE-ProRule" id="PRU00276"/>
    </source>
</evidence>
<feature type="disulfide bond" evidence="6">
    <location>
        <begin position="1054"/>
        <end position="1074"/>
    </location>
</feature>
<feature type="domain" description="Peptidase M12B" evidence="14">
    <location>
        <begin position="207"/>
        <end position="399"/>
    </location>
</feature>
<feature type="disulfide bond" evidence="8">
    <location>
        <begin position="949"/>
        <end position="954"/>
    </location>
</feature>
<feature type="domain" description="EGF-like" evidence="12">
    <location>
        <begin position="1220"/>
        <end position="1253"/>
    </location>
</feature>
<dbReference type="InterPro" id="IPR018358">
    <property type="entry name" value="Disintegrin_CS"/>
</dbReference>
<protein>
    <recommendedName>
        <fullName evidence="17">Disintegrin and metalloproteinase domain-containing protein 20-like</fullName>
    </recommendedName>
</protein>
<dbReference type="Gene3D" id="3.40.390.10">
    <property type="entry name" value="Collagenase (Catalytic Domain)"/>
    <property type="match status" value="2"/>
</dbReference>
<proteinExistence type="predicted"/>
<evidence type="ECO:0000256" key="11">
    <source>
        <dbReference type="SAM" id="SignalP"/>
    </source>
</evidence>
<dbReference type="EMBL" id="OX459954">
    <property type="protein sequence ID" value="CAI9158720.1"/>
    <property type="molecule type" value="Genomic_DNA"/>
</dbReference>
<keyword evidence="7" id="KW-0245">EGF-like domain</keyword>
<evidence type="ECO:0000256" key="3">
    <source>
        <dbReference type="ARBA" id="ARBA00022989"/>
    </source>
</evidence>
<evidence type="ECO:0000259" key="12">
    <source>
        <dbReference type="PROSITE" id="PS50026"/>
    </source>
</evidence>
<evidence type="ECO:0000313" key="16">
    <source>
        <dbReference type="Proteomes" id="UP001176941"/>
    </source>
</evidence>
<dbReference type="SUPFAM" id="SSF57552">
    <property type="entry name" value="Blood coagulation inhibitor (disintegrin)"/>
    <property type="match status" value="2"/>
</dbReference>
<feature type="signal peptide" evidence="11">
    <location>
        <begin position="1"/>
        <end position="31"/>
    </location>
</feature>
<feature type="domain" description="Peptidase M12B" evidence="14">
    <location>
        <begin position="797"/>
        <end position="988"/>
    </location>
</feature>
<accession>A0ABN8YCG1</accession>
<feature type="disulfide bond" evidence="6">
    <location>
        <begin position="463"/>
        <end position="483"/>
    </location>
</feature>
<dbReference type="PROSITE" id="PS50214">
    <property type="entry name" value="DISINTEGRIN_2"/>
    <property type="match status" value="2"/>
</dbReference>
<feature type="transmembrane region" description="Helical" evidence="10">
    <location>
        <begin position="1281"/>
        <end position="1302"/>
    </location>
</feature>
<keyword evidence="16" id="KW-1185">Reference proteome</keyword>
<evidence type="ECO:0000256" key="4">
    <source>
        <dbReference type="ARBA" id="ARBA00023136"/>
    </source>
</evidence>
<keyword evidence="3 10" id="KW-1133">Transmembrane helix</keyword>
<dbReference type="Pfam" id="PF00200">
    <property type="entry name" value="Disintegrin"/>
    <property type="match status" value="2"/>
</dbReference>
<dbReference type="Pfam" id="PF01562">
    <property type="entry name" value="Pep_M12B_propep"/>
    <property type="match status" value="1"/>
</dbReference>
<evidence type="ECO:0000259" key="14">
    <source>
        <dbReference type="PROSITE" id="PS50215"/>
    </source>
</evidence>
<dbReference type="InterPro" id="IPR036436">
    <property type="entry name" value="Disintegrin_dom_sf"/>
</dbReference>
<dbReference type="InterPro" id="IPR000742">
    <property type="entry name" value="EGF"/>
</dbReference>
<feature type="binding site" evidence="8">
    <location>
        <position position="341"/>
    </location>
    <ligand>
        <name>Zn(2+)</name>
        <dbReference type="ChEBI" id="CHEBI:29105"/>
        <note>catalytic</note>
    </ligand>
</feature>
<dbReference type="PANTHER" id="PTHR11905">
    <property type="entry name" value="ADAM A DISINTEGRIN AND METALLOPROTEASE DOMAIN"/>
    <property type="match status" value="1"/>
</dbReference>
<feature type="disulfide bond" evidence="7">
    <location>
        <begin position="1243"/>
        <end position="1252"/>
    </location>
</feature>
<dbReference type="PRINTS" id="PR00289">
    <property type="entry name" value="DISINTEGRIN"/>
</dbReference>
<dbReference type="PANTHER" id="PTHR11905:SF239">
    <property type="entry name" value="A DISINTEGRIN AND METALLOPEPTIDASE DOMAIN 26B-RELATED"/>
    <property type="match status" value="1"/>
</dbReference>
<evidence type="ECO:0000256" key="9">
    <source>
        <dbReference type="SAM" id="MobiDB-lite"/>
    </source>
</evidence>
<dbReference type="PROSITE" id="PS50215">
    <property type="entry name" value="ADAM_MEPRO"/>
    <property type="match status" value="2"/>
</dbReference>
<feature type="domain" description="Disintegrin" evidence="13">
    <location>
        <begin position="405"/>
        <end position="491"/>
    </location>
</feature>
<feature type="binding site" evidence="8">
    <location>
        <position position="345"/>
    </location>
    <ligand>
        <name>Zn(2+)</name>
        <dbReference type="ChEBI" id="CHEBI:29105"/>
        <note>catalytic</note>
    </ligand>
</feature>
<feature type="active site" evidence="8">
    <location>
        <position position="932"/>
    </location>
</feature>
<dbReference type="InterPro" id="IPR001762">
    <property type="entry name" value="Disintegrin_dom"/>
</dbReference>
<dbReference type="InterPro" id="IPR024079">
    <property type="entry name" value="MetalloPept_cat_dom_sf"/>
</dbReference>
<dbReference type="Gene3D" id="4.10.70.10">
    <property type="entry name" value="Disintegrin domain"/>
    <property type="match status" value="2"/>
</dbReference>
<feature type="region of interest" description="Disordered" evidence="9">
    <location>
        <begin position="1254"/>
        <end position="1274"/>
    </location>
</feature>
<evidence type="ECO:0000313" key="15">
    <source>
        <dbReference type="EMBL" id="CAI9158720.1"/>
    </source>
</evidence>
<feature type="domain" description="EGF-like" evidence="12">
    <location>
        <begin position="629"/>
        <end position="662"/>
    </location>
</feature>
<feature type="domain" description="Disintegrin" evidence="13">
    <location>
        <begin position="996"/>
        <end position="1082"/>
    </location>
</feature>
<feature type="binding site" evidence="8">
    <location>
        <position position="935"/>
    </location>
    <ligand>
        <name>Zn(2+)</name>
        <dbReference type="ChEBI" id="CHEBI:29105"/>
        <note>catalytic</note>
    </ligand>
</feature>
<dbReference type="PROSITE" id="PS00427">
    <property type="entry name" value="DISINTEGRIN_1"/>
    <property type="match status" value="2"/>
</dbReference>
<dbReference type="InterPro" id="IPR034027">
    <property type="entry name" value="Reprolysin_adamalysin"/>
</dbReference>
<dbReference type="InterPro" id="IPR001590">
    <property type="entry name" value="Peptidase_M12B"/>
</dbReference>
<dbReference type="InterPro" id="IPR002870">
    <property type="entry name" value="Peptidase_M12B_N"/>
</dbReference>
<name>A0ABN8YCG1_RANTA</name>
<feature type="chain" id="PRO_5047081738" description="Disintegrin and metalloproteinase domain-containing protein 20-like" evidence="11">
    <location>
        <begin position="32"/>
        <end position="1320"/>
    </location>
</feature>
<dbReference type="CDD" id="cd04269">
    <property type="entry name" value="ZnMc_adamalysin_II_like"/>
    <property type="match status" value="2"/>
</dbReference>
<keyword evidence="8" id="KW-0862">Zinc</keyword>
<comment type="subcellular location">
    <subcellularLocation>
        <location evidence="1">Membrane</location>
        <topology evidence="1">Single-pass type I membrane protein</topology>
    </subcellularLocation>
</comment>
<dbReference type="Proteomes" id="UP001176941">
    <property type="component" value="Chromosome 18"/>
</dbReference>
<dbReference type="SMART" id="SM00050">
    <property type="entry name" value="DISIN"/>
    <property type="match status" value="2"/>
</dbReference>
<evidence type="ECO:0000256" key="7">
    <source>
        <dbReference type="PROSITE-ProRule" id="PRU00076"/>
    </source>
</evidence>